<feature type="region of interest" description="Disordered" evidence="2">
    <location>
        <begin position="1"/>
        <end position="29"/>
    </location>
</feature>
<reference evidence="4" key="1">
    <citation type="submission" date="2023-03" db="EMBL/GenBank/DDBJ databases">
        <title>Massive genome expansion in bonnet fungi (Mycena s.s.) driven by repeated elements and novel gene families across ecological guilds.</title>
        <authorList>
            <consortium name="Lawrence Berkeley National Laboratory"/>
            <person name="Harder C.B."/>
            <person name="Miyauchi S."/>
            <person name="Viragh M."/>
            <person name="Kuo A."/>
            <person name="Thoen E."/>
            <person name="Andreopoulos B."/>
            <person name="Lu D."/>
            <person name="Skrede I."/>
            <person name="Drula E."/>
            <person name="Henrissat B."/>
            <person name="Morin E."/>
            <person name="Kohler A."/>
            <person name="Barry K."/>
            <person name="LaButti K."/>
            <person name="Morin E."/>
            <person name="Salamov A."/>
            <person name="Lipzen A."/>
            <person name="Mereny Z."/>
            <person name="Hegedus B."/>
            <person name="Baldrian P."/>
            <person name="Stursova M."/>
            <person name="Weitz H."/>
            <person name="Taylor A."/>
            <person name="Grigoriev I.V."/>
            <person name="Nagy L.G."/>
            <person name="Martin F."/>
            <person name="Kauserud H."/>
        </authorList>
    </citation>
    <scope>NUCLEOTIDE SEQUENCE</scope>
    <source>
        <strain evidence="4">CBHHK200</strain>
    </source>
</reference>
<dbReference type="InterPro" id="IPR019734">
    <property type="entry name" value="TPR_rpt"/>
</dbReference>
<keyword evidence="1" id="KW-0802">TPR repeat</keyword>
<keyword evidence="3" id="KW-0472">Membrane</keyword>
<dbReference type="SMART" id="SM00028">
    <property type="entry name" value="TPR"/>
    <property type="match status" value="2"/>
</dbReference>
<comment type="caution">
    <text evidence="4">The sequence shown here is derived from an EMBL/GenBank/DDBJ whole genome shotgun (WGS) entry which is preliminary data.</text>
</comment>
<keyword evidence="3" id="KW-1133">Transmembrane helix</keyword>
<evidence type="ECO:0000313" key="5">
    <source>
        <dbReference type="Proteomes" id="UP001218188"/>
    </source>
</evidence>
<keyword evidence="5" id="KW-1185">Reference proteome</keyword>
<accession>A0AAD6SHF1</accession>
<evidence type="ECO:0000313" key="4">
    <source>
        <dbReference type="EMBL" id="KAJ7027703.1"/>
    </source>
</evidence>
<sequence length="212" mass="22748">MSATSTPDPQANASGNSNSKEDLNEGQDDIVVLTPDAATLEKALAERAQKRLAIAERKRGEAGEKLAFGVTQMQEKNYDAAATAFGEACALWRANPVAHCDLATAYLHLGRFDDAESSASTALGLDPKLVEARYTRAMARKGRGSVRGAIVGELLTATAPFLLFLFLSPFHSISCVCGRRSRAYFIFTANGGTRTFWCAEAVAIPAFFVPRP</sequence>
<feature type="repeat" description="TPR" evidence="1">
    <location>
        <begin position="96"/>
        <end position="129"/>
    </location>
</feature>
<name>A0AAD6SHF1_9AGAR</name>
<keyword evidence="3" id="KW-0812">Transmembrane</keyword>
<feature type="compositionally biased region" description="Polar residues" evidence="2">
    <location>
        <begin position="1"/>
        <end position="18"/>
    </location>
</feature>
<evidence type="ECO:0000256" key="3">
    <source>
        <dbReference type="SAM" id="Phobius"/>
    </source>
</evidence>
<organism evidence="4 5">
    <name type="scientific">Mycena alexandri</name>
    <dbReference type="NCBI Taxonomy" id="1745969"/>
    <lineage>
        <taxon>Eukaryota</taxon>
        <taxon>Fungi</taxon>
        <taxon>Dikarya</taxon>
        <taxon>Basidiomycota</taxon>
        <taxon>Agaricomycotina</taxon>
        <taxon>Agaricomycetes</taxon>
        <taxon>Agaricomycetidae</taxon>
        <taxon>Agaricales</taxon>
        <taxon>Marasmiineae</taxon>
        <taxon>Mycenaceae</taxon>
        <taxon>Mycena</taxon>
    </lineage>
</organism>
<evidence type="ECO:0000256" key="2">
    <source>
        <dbReference type="SAM" id="MobiDB-lite"/>
    </source>
</evidence>
<dbReference type="InterPro" id="IPR011990">
    <property type="entry name" value="TPR-like_helical_dom_sf"/>
</dbReference>
<dbReference type="SUPFAM" id="SSF48452">
    <property type="entry name" value="TPR-like"/>
    <property type="match status" value="1"/>
</dbReference>
<dbReference type="Proteomes" id="UP001218188">
    <property type="component" value="Unassembled WGS sequence"/>
</dbReference>
<dbReference type="Gene3D" id="1.25.40.10">
    <property type="entry name" value="Tetratricopeptide repeat domain"/>
    <property type="match status" value="1"/>
</dbReference>
<dbReference type="PROSITE" id="PS50005">
    <property type="entry name" value="TPR"/>
    <property type="match status" value="1"/>
</dbReference>
<proteinExistence type="predicted"/>
<dbReference type="AlphaFoldDB" id="A0AAD6SHF1"/>
<feature type="transmembrane region" description="Helical" evidence="3">
    <location>
        <begin position="146"/>
        <end position="167"/>
    </location>
</feature>
<dbReference type="EMBL" id="JARJCM010000120">
    <property type="protein sequence ID" value="KAJ7027703.1"/>
    <property type="molecule type" value="Genomic_DNA"/>
</dbReference>
<gene>
    <name evidence="4" type="ORF">C8F04DRAFT_1121477</name>
</gene>
<dbReference type="Pfam" id="PF14559">
    <property type="entry name" value="TPR_19"/>
    <property type="match status" value="1"/>
</dbReference>
<evidence type="ECO:0000256" key="1">
    <source>
        <dbReference type="PROSITE-ProRule" id="PRU00339"/>
    </source>
</evidence>
<protein>
    <submittedName>
        <fullName evidence="4">Uncharacterized protein</fullName>
    </submittedName>
</protein>